<dbReference type="PANTHER" id="PTHR37943">
    <property type="entry name" value="PROTEIN VES"/>
    <property type="match status" value="1"/>
</dbReference>
<organism evidence="1 2">
    <name type="scientific">Bosea robiniae</name>
    <dbReference type="NCBI Taxonomy" id="1036780"/>
    <lineage>
        <taxon>Bacteria</taxon>
        <taxon>Pseudomonadati</taxon>
        <taxon>Pseudomonadota</taxon>
        <taxon>Alphaproteobacteria</taxon>
        <taxon>Hyphomicrobiales</taxon>
        <taxon>Boseaceae</taxon>
        <taxon>Bosea</taxon>
    </lineage>
</organism>
<evidence type="ECO:0000313" key="2">
    <source>
        <dbReference type="Proteomes" id="UP000199468"/>
    </source>
</evidence>
<dbReference type="EMBL" id="FNBZ01000003">
    <property type="protein sequence ID" value="SDG23230.1"/>
    <property type="molecule type" value="Genomic_DNA"/>
</dbReference>
<evidence type="ECO:0000313" key="1">
    <source>
        <dbReference type="EMBL" id="SDG23230.1"/>
    </source>
</evidence>
<gene>
    <name evidence="1" type="ORF">SAMN05421844_103264</name>
</gene>
<dbReference type="Proteomes" id="UP000199468">
    <property type="component" value="Unassembled WGS sequence"/>
</dbReference>
<comment type="caution">
    <text evidence="1">The sequence shown here is derived from an EMBL/GenBank/DDBJ whole genome shotgun (WGS) entry which is preliminary data.</text>
</comment>
<keyword evidence="2" id="KW-1185">Reference proteome</keyword>
<accession>A0ABY0NW62</accession>
<sequence length="198" mass="21052">MTNSAISYRYLPRAACTVEPWKNGLGSTDIIAEERIGNVAGEGWEGLVWRLAATEIPTALPFSDHSGYERHQVVIEGEGLYLDTPSGTIDLSTPLKPVRYGGELKIISRPEKGAVKVLNLMLDRSLATGEMAVLTAEADSEFPAGTHLVSAVAGNARALVQGVEIDIVEGDTVALEIESAVSIVIRSGSAVVSSIYRT</sequence>
<dbReference type="InterPro" id="IPR014710">
    <property type="entry name" value="RmlC-like_jellyroll"/>
</dbReference>
<dbReference type="PANTHER" id="PTHR37943:SF1">
    <property type="entry name" value="PROTEIN VES"/>
    <property type="match status" value="1"/>
</dbReference>
<dbReference type="InterPro" id="IPR010282">
    <property type="entry name" value="Uncharacterised_HutD/Ves"/>
</dbReference>
<proteinExistence type="predicted"/>
<dbReference type="Gene3D" id="2.60.120.10">
    <property type="entry name" value="Jelly Rolls"/>
    <property type="match status" value="1"/>
</dbReference>
<dbReference type="RefSeq" id="WP_091856879.1">
    <property type="nucleotide sequence ID" value="NZ_FNBZ01000003.1"/>
</dbReference>
<name>A0ABY0NW62_9HYPH</name>
<dbReference type="Pfam" id="PF05962">
    <property type="entry name" value="HutD"/>
    <property type="match status" value="1"/>
</dbReference>
<protein>
    <submittedName>
        <fullName evidence="1">HutD protein</fullName>
    </submittedName>
</protein>
<reference evidence="1 2" key="1">
    <citation type="submission" date="2016-10" db="EMBL/GenBank/DDBJ databases">
        <authorList>
            <person name="Varghese N."/>
            <person name="Submissions S."/>
        </authorList>
    </citation>
    <scope>NUCLEOTIDE SEQUENCE [LARGE SCALE GENOMIC DNA]</scope>
    <source>
        <strain evidence="1 2">DSM 26672</strain>
    </source>
</reference>
<dbReference type="InterPro" id="IPR011051">
    <property type="entry name" value="RmlC_Cupin_sf"/>
</dbReference>
<dbReference type="SUPFAM" id="SSF51182">
    <property type="entry name" value="RmlC-like cupins"/>
    <property type="match status" value="1"/>
</dbReference>